<dbReference type="PANTHER" id="PTHR43685:SF11">
    <property type="entry name" value="GLYCOSYLTRANSFERASE TAGX-RELATED"/>
    <property type="match status" value="1"/>
</dbReference>
<dbReference type="Pfam" id="PF00535">
    <property type="entry name" value="Glycos_transf_2"/>
    <property type="match status" value="1"/>
</dbReference>
<dbReference type="InterPro" id="IPR050834">
    <property type="entry name" value="Glycosyltransf_2"/>
</dbReference>
<dbReference type="PANTHER" id="PTHR43685">
    <property type="entry name" value="GLYCOSYLTRANSFERASE"/>
    <property type="match status" value="1"/>
</dbReference>
<gene>
    <name evidence="2" type="ORF">SAMN05421789_10885</name>
</gene>
<reference evidence="3" key="1">
    <citation type="submission" date="2017-01" db="EMBL/GenBank/DDBJ databases">
        <authorList>
            <person name="Varghese N."/>
            <person name="Submissions S."/>
        </authorList>
    </citation>
    <scope>NUCLEOTIDE SEQUENCE [LARGE SCALE GENOMIC DNA]</scope>
    <source>
        <strain evidence="3">DSM 23145</strain>
    </source>
</reference>
<sequence length="310" mass="35804">MTISVIIPVYNAAAFLEKAVHSALQFEEVQEVLLIEDQSTDHSLEVCKKLAQENSKIKLFQHHDKGNHGAGASRNLGLEKASAEFIAFLDADDFYLPNRFEAEKELFKNDKIEGVFGAIGTAFLSEKGKKEFQEKFKDSVLTTVKKPAEGKDIFYGLLGLEKDFGTFFSLIALTVRTKSLREHHLKFNENLRVHQDSDFIIKLAYHCNLKSGLIDEAVSMRGVHDDNRITKIKIYSEKYNQRQFLLWNSVYMWAKDKSMDGKYFEHIQLRQKSFELATKKGIAKYWSVALSIFKHPKILKTRYRFTYLNK</sequence>
<dbReference type="GO" id="GO:0016740">
    <property type="term" value="F:transferase activity"/>
    <property type="evidence" value="ECO:0007669"/>
    <property type="project" value="UniProtKB-KW"/>
</dbReference>
<organism evidence="2 3">
    <name type="scientific">Kaistella chaponensis</name>
    <dbReference type="NCBI Taxonomy" id="713588"/>
    <lineage>
        <taxon>Bacteria</taxon>
        <taxon>Pseudomonadati</taxon>
        <taxon>Bacteroidota</taxon>
        <taxon>Flavobacteriia</taxon>
        <taxon>Flavobacteriales</taxon>
        <taxon>Weeksellaceae</taxon>
        <taxon>Chryseobacterium group</taxon>
        <taxon>Kaistella</taxon>
    </lineage>
</organism>
<evidence type="ECO:0000313" key="3">
    <source>
        <dbReference type="Proteomes" id="UP000185839"/>
    </source>
</evidence>
<protein>
    <submittedName>
        <fullName evidence="2">Glycosyltransferase involved in cell wall bisynthesis</fullName>
    </submittedName>
</protein>
<proteinExistence type="predicted"/>
<name>A0A1N7MDD7_9FLAO</name>
<dbReference type="Proteomes" id="UP000185839">
    <property type="component" value="Unassembled WGS sequence"/>
</dbReference>
<dbReference type="RefSeq" id="WP_076387258.1">
    <property type="nucleotide sequence ID" value="NZ_FTOI01000008.1"/>
</dbReference>
<accession>A0A1N7MDD7</accession>
<keyword evidence="3" id="KW-1185">Reference proteome</keyword>
<dbReference type="STRING" id="713588.SAMN05421789_10885"/>
<dbReference type="EMBL" id="FTOI01000008">
    <property type="protein sequence ID" value="SIS84057.1"/>
    <property type="molecule type" value="Genomic_DNA"/>
</dbReference>
<evidence type="ECO:0000313" key="2">
    <source>
        <dbReference type="EMBL" id="SIS84057.1"/>
    </source>
</evidence>
<evidence type="ECO:0000259" key="1">
    <source>
        <dbReference type="Pfam" id="PF00535"/>
    </source>
</evidence>
<dbReference type="SUPFAM" id="SSF53448">
    <property type="entry name" value="Nucleotide-diphospho-sugar transferases"/>
    <property type="match status" value="1"/>
</dbReference>
<dbReference type="InterPro" id="IPR001173">
    <property type="entry name" value="Glyco_trans_2-like"/>
</dbReference>
<feature type="domain" description="Glycosyltransferase 2-like" evidence="1">
    <location>
        <begin position="4"/>
        <end position="133"/>
    </location>
</feature>
<dbReference type="InterPro" id="IPR029044">
    <property type="entry name" value="Nucleotide-diphossugar_trans"/>
</dbReference>
<dbReference type="Gene3D" id="3.90.550.10">
    <property type="entry name" value="Spore Coat Polysaccharide Biosynthesis Protein SpsA, Chain A"/>
    <property type="match status" value="1"/>
</dbReference>
<keyword evidence="2" id="KW-0808">Transferase</keyword>
<dbReference type="AlphaFoldDB" id="A0A1N7MDD7"/>
<dbReference type="OrthoDB" id="927791at2"/>
<dbReference type="CDD" id="cd00761">
    <property type="entry name" value="Glyco_tranf_GTA_type"/>
    <property type="match status" value="1"/>
</dbReference>